<organism evidence="3 4">
    <name type="scientific">Chenopodium quinoa</name>
    <name type="common">Quinoa</name>
    <dbReference type="NCBI Taxonomy" id="63459"/>
    <lineage>
        <taxon>Eukaryota</taxon>
        <taxon>Viridiplantae</taxon>
        <taxon>Streptophyta</taxon>
        <taxon>Embryophyta</taxon>
        <taxon>Tracheophyta</taxon>
        <taxon>Spermatophyta</taxon>
        <taxon>Magnoliopsida</taxon>
        <taxon>eudicotyledons</taxon>
        <taxon>Gunneridae</taxon>
        <taxon>Pentapetalae</taxon>
        <taxon>Caryophyllales</taxon>
        <taxon>Chenopodiaceae</taxon>
        <taxon>Chenopodioideae</taxon>
        <taxon>Atripliceae</taxon>
        <taxon>Chenopodium</taxon>
    </lineage>
</organism>
<feature type="region of interest" description="Disordered" evidence="1">
    <location>
        <begin position="1"/>
        <end position="75"/>
    </location>
</feature>
<feature type="compositionally biased region" description="Low complexity" evidence="1">
    <location>
        <begin position="372"/>
        <end position="396"/>
    </location>
</feature>
<dbReference type="Gramene" id="AUR62018150-RA">
    <property type="protein sequence ID" value="AUR62018150-RA:cds"/>
    <property type="gene ID" value="AUR62018150"/>
</dbReference>
<dbReference type="Proteomes" id="UP000596660">
    <property type="component" value="Unplaced"/>
</dbReference>
<accession>A0A803LSF6</accession>
<proteinExistence type="predicted"/>
<dbReference type="AlphaFoldDB" id="A0A803LSF6"/>
<dbReference type="RefSeq" id="XP_021770896.1">
    <property type="nucleotide sequence ID" value="XM_021915204.1"/>
</dbReference>
<feature type="compositionally biased region" description="Polar residues" evidence="1">
    <location>
        <begin position="420"/>
        <end position="429"/>
    </location>
</feature>
<feature type="compositionally biased region" description="Basic and acidic residues" evidence="1">
    <location>
        <begin position="124"/>
        <end position="138"/>
    </location>
</feature>
<dbReference type="GeneID" id="110735067"/>
<dbReference type="EnsemblPlants" id="AUR62018150-RA">
    <property type="protein sequence ID" value="AUR62018150-RA:cds"/>
    <property type="gene ID" value="AUR62018150"/>
</dbReference>
<feature type="compositionally biased region" description="Basic and acidic residues" evidence="1">
    <location>
        <begin position="18"/>
        <end position="27"/>
    </location>
</feature>
<dbReference type="OMA" id="EYEYTSG"/>
<feature type="domain" description="Calmodulin-binding" evidence="2">
    <location>
        <begin position="452"/>
        <end position="566"/>
    </location>
</feature>
<name>A0A803LSF6_CHEQI</name>
<feature type="compositionally biased region" description="Acidic residues" evidence="1">
    <location>
        <begin position="404"/>
        <end position="417"/>
    </location>
</feature>
<feature type="compositionally biased region" description="Polar residues" evidence="1">
    <location>
        <begin position="485"/>
        <end position="497"/>
    </location>
</feature>
<evidence type="ECO:0000256" key="1">
    <source>
        <dbReference type="SAM" id="MobiDB-lite"/>
    </source>
</evidence>
<dbReference type="SMART" id="SM01054">
    <property type="entry name" value="CaM_binding"/>
    <property type="match status" value="1"/>
</dbReference>
<evidence type="ECO:0000313" key="4">
    <source>
        <dbReference type="Proteomes" id="UP000596660"/>
    </source>
</evidence>
<dbReference type="Pfam" id="PF07839">
    <property type="entry name" value="CaM_binding"/>
    <property type="match status" value="1"/>
</dbReference>
<feature type="compositionally biased region" description="Polar residues" evidence="1">
    <location>
        <begin position="159"/>
        <end position="168"/>
    </location>
</feature>
<dbReference type="OrthoDB" id="766386at2759"/>
<dbReference type="SMR" id="A0A803LSF6"/>
<dbReference type="KEGG" id="cqi:110735067"/>
<dbReference type="InterPro" id="IPR012417">
    <property type="entry name" value="CaM-bd_dom_pln"/>
</dbReference>
<evidence type="ECO:0000259" key="2">
    <source>
        <dbReference type="SMART" id="SM01054"/>
    </source>
</evidence>
<reference evidence="3" key="1">
    <citation type="journal article" date="2017" name="Nature">
        <title>The genome of Chenopodium quinoa.</title>
        <authorList>
            <person name="Jarvis D.E."/>
            <person name="Ho Y.S."/>
            <person name="Lightfoot D.J."/>
            <person name="Schmoeckel S.M."/>
            <person name="Li B."/>
            <person name="Borm T.J.A."/>
            <person name="Ohyanagi H."/>
            <person name="Mineta K."/>
            <person name="Michell C.T."/>
            <person name="Saber N."/>
            <person name="Kharbatia N.M."/>
            <person name="Rupper R.R."/>
            <person name="Sharp A.R."/>
            <person name="Dally N."/>
            <person name="Boughton B.A."/>
            <person name="Woo Y.H."/>
            <person name="Gao G."/>
            <person name="Schijlen E.G.W.M."/>
            <person name="Guo X."/>
            <person name="Momin A.A."/>
            <person name="Negrao S."/>
            <person name="Al-Babili S."/>
            <person name="Gehring C."/>
            <person name="Roessner U."/>
            <person name="Jung C."/>
            <person name="Murphy K."/>
            <person name="Arold S.T."/>
            <person name="Gojobori T."/>
            <person name="van der Linden C.G."/>
            <person name="van Loo E.N."/>
            <person name="Jellen E.N."/>
            <person name="Maughan P.J."/>
            <person name="Tester M."/>
        </authorList>
    </citation>
    <scope>NUCLEOTIDE SEQUENCE [LARGE SCALE GENOMIC DNA]</scope>
    <source>
        <strain evidence="3">cv. PI 614886</strain>
    </source>
</reference>
<keyword evidence="4" id="KW-1185">Reference proteome</keyword>
<gene>
    <name evidence="3" type="primary">LOC110735067</name>
</gene>
<sequence length="578" mass="62852">MAVENDDVPASNEANNSNEEKSLDHFAGKPRTTKKVPHYLRASTGSCHDACKHGITHNKPTRPERRRMSAPLPHGKKTVKIEIYVDKKVQKAVQSNDLVLPSAKESAPANSKLIRNIQSSRKSPVHDSSKVVKLEARSSTKSSSPDAPKGVKKVVPSLGKSSLPNTLKISKHEVASTAKKPGSSNRIPLNPRERNVSEGPPNSWAKKPSSSSTTMKISKPEVASAAKKSVSLKQTSINFEGRNGSIGPLNPNSRGETPSSSLGSLRLRSKQTSETKVGDNLRTSRVAVVKTVALSAASLSLRTSKVEVKKLLHPSTAGRGPKEQNRRSQAFVKNQMLADVAEPKELADEKVEEKTVHMIETEDHPSTASDTGLLIQPPSPLSPESLNSSSQGNSLSFTSREVDDQCELDSEYTDSEAEGSVSNYNSSGDSKAADSLKEGKELIHDSEGRDPASLKLKFRKGKVVEHQSETNIPRRLRFGQGRTLGDNQDTNSGAQRNSYKKRAADYNKKEAETGVAKVVLKHQEMETKKDEQVSYNNVIEETASKLVEKRKSKVKALVGAFETVISLQERKPSAAADR</sequence>
<dbReference type="PANTHER" id="PTHR33349">
    <property type="entry name" value="EMB|CAB62594.1"/>
    <property type="match status" value="1"/>
</dbReference>
<feature type="region of interest" description="Disordered" evidence="1">
    <location>
        <begin position="101"/>
        <end position="277"/>
    </location>
</feature>
<dbReference type="PANTHER" id="PTHR33349:SF41">
    <property type="entry name" value="EMB|CAB62594.1"/>
    <property type="match status" value="1"/>
</dbReference>
<feature type="region of interest" description="Disordered" evidence="1">
    <location>
        <begin position="361"/>
        <end position="506"/>
    </location>
</feature>
<protein>
    <recommendedName>
        <fullName evidence="2">Calmodulin-binding domain-containing protein</fullName>
    </recommendedName>
</protein>
<evidence type="ECO:0000313" key="3">
    <source>
        <dbReference type="EnsemblPlants" id="AUR62018150-RA:cds"/>
    </source>
</evidence>
<reference evidence="3" key="2">
    <citation type="submission" date="2021-03" db="UniProtKB">
        <authorList>
            <consortium name="EnsemblPlants"/>
        </authorList>
    </citation>
    <scope>IDENTIFICATION</scope>
</reference>
<feature type="compositionally biased region" description="Basic and acidic residues" evidence="1">
    <location>
        <begin position="431"/>
        <end position="452"/>
    </location>
</feature>
<dbReference type="RefSeq" id="XP_021770895.1">
    <property type="nucleotide sequence ID" value="XM_021915203.1"/>
</dbReference>
<dbReference type="GO" id="GO:0005516">
    <property type="term" value="F:calmodulin binding"/>
    <property type="evidence" value="ECO:0007669"/>
    <property type="project" value="InterPro"/>
</dbReference>